<organism evidence="1 2">
    <name type="scientific">Lachnospira intestinalis</name>
    <dbReference type="NCBI Taxonomy" id="3133158"/>
    <lineage>
        <taxon>Bacteria</taxon>
        <taxon>Bacillati</taxon>
        <taxon>Bacillota</taxon>
        <taxon>Clostridia</taxon>
        <taxon>Lachnospirales</taxon>
        <taxon>Lachnospiraceae</taxon>
        <taxon>Lachnospira</taxon>
    </lineage>
</organism>
<gene>
    <name evidence="1" type="ORF">WMO37_10540</name>
</gene>
<reference evidence="1" key="1">
    <citation type="submission" date="2024-03" db="EMBL/GenBank/DDBJ databases">
        <title>Human intestinal bacterial collection.</title>
        <authorList>
            <person name="Pauvert C."/>
            <person name="Hitch T.C.A."/>
            <person name="Clavel T."/>
        </authorList>
    </citation>
    <scope>NUCLEOTIDE SEQUENCE [LARGE SCALE GENOMIC DNA]</scope>
    <source>
        <strain evidence="1">CLA-AA-H89B</strain>
    </source>
</reference>
<name>A0ABV1H6Y5_9FIRM</name>
<sequence>MPDGSEQERITDSSFEIISSEETSIPQVLKNQLYGGSSRWVT</sequence>
<dbReference type="EMBL" id="JBBMFS010000009">
    <property type="protein sequence ID" value="MEQ2555436.1"/>
    <property type="molecule type" value="Genomic_DNA"/>
</dbReference>
<proteinExistence type="predicted"/>
<dbReference type="Proteomes" id="UP001546774">
    <property type="component" value="Unassembled WGS sequence"/>
</dbReference>
<evidence type="ECO:0000313" key="2">
    <source>
        <dbReference type="Proteomes" id="UP001546774"/>
    </source>
</evidence>
<evidence type="ECO:0000313" key="1">
    <source>
        <dbReference type="EMBL" id="MEQ2555436.1"/>
    </source>
</evidence>
<protein>
    <submittedName>
        <fullName evidence="1">Uncharacterized protein</fullName>
    </submittedName>
</protein>
<accession>A0ABV1H6Y5</accession>
<comment type="caution">
    <text evidence="1">The sequence shown here is derived from an EMBL/GenBank/DDBJ whole genome shotgun (WGS) entry which is preliminary data.</text>
</comment>
<keyword evidence="2" id="KW-1185">Reference proteome</keyword>